<feature type="domain" description="Recombinase" evidence="1">
    <location>
        <begin position="10"/>
        <end position="107"/>
    </location>
</feature>
<dbReference type="EMBL" id="QFFZ01000030">
    <property type="protein sequence ID" value="TEB10245.1"/>
    <property type="molecule type" value="Genomic_DNA"/>
</dbReference>
<dbReference type="InterPro" id="IPR038109">
    <property type="entry name" value="DNA_bind_recomb_sf"/>
</dbReference>
<dbReference type="InterPro" id="IPR050639">
    <property type="entry name" value="SSR_resolvase"/>
</dbReference>
<dbReference type="PROSITE" id="PS51737">
    <property type="entry name" value="RECOMBINASE_DNA_BIND"/>
    <property type="match status" value="1"/>
</dbReference>
<evidence type="ECO:0000313" key="2">
    <source>
        <dbReference type="EMBL" id="TEB10245.1"/>
    </source>
</evidence>
<evidence type="ECO:0000313" key="3">
    <source>
        <dbReference type="Proteomes" id="UP000297597"/>
    </source>
</evidence>
<dbReference type="InterPro" id="IPR011109">
    <property type="entry name" value="DNA_bind_recombinase_dom"/>
</dbReference>
<dbReference type="PANTHER" id="PTHR30461">
    <property type="entry name" value="DNA-INVERTASE FROM LAMBDOID PROPHAGE"/>
    <property type="match status" value="1"/>
</dbReference>
<dbReference type="OrthoDB" id="2188903at2"/>
<protein>
    <recommendedName>
        <fullName evidence="1">Recombinase domain-containing protein</fullName>
    </recommendedName>
</protein>
<dbReference type="RefSeq" id="WP_134214359.1">
    <property type="nucleotide sequence ID" value="NZ_QFFZ01000030.1"/>
</dbReference>
<dbReference type="Pfam" id="PF07508">
    <property type="entry name" value="Recombinase"/>
    <property type="match status" value="1"/>
</dbReference>
<evidence type="ECO:0000259" key="1">
    <source>
        <dbReference type="PROSITE" id="PS51737"/>
    </source>
</evidence>
<reference evidence="2 3" key="1">
    <citation type="journal article" date="2018" name="Environ. Microbiol.">
        <title>Novel energy conservation strategies and behaviour of Pelotomaculum schinkii driving syntrophic propionate catabolism.</title>
        <authorList>
            <person name="Hidalgo-Ahumada C.A.P."/>
            <person name="Nobu M.K."/>
            <person name="Narihiro T."/>
            <person name="Tamaki H."/>
            <person name="Liu W.T."/>
            <person name="Kamagata Y."/>
            <person name="Stams A.J.M."/>
            <person name="Imachi H."/>
            <person name="Sousa D.Z."/>
        </authorList>
    </citation>
    <scope>NUCLEOTIDE SEQUENCE [LARGE SCALE GENOMIC DNA]</scope>
    <source>
        <strain evidence="2 3">MGP</strain>
    </source>
</reference>
<dbReference type="Proteomes" id="UP000297597">
    <property type="component" value="Unassembled WGS sequence"/>
</dbReference>
<gene>
    <name evidence="2" type="ORF">Pmgp_02545</name>
</gene>
<dbReference type="GO" id="GO:0000150">
    <property type="term" value="F:DNA strand exchange activity"/>
    <property type="evidence" value="ECO:0007669"/>
    <property type="project" value="InterPro"/>
</dbReference>
<dbReference type="GO" id="GO:0003677">
    <property type="term" value="F:DNA binding"/>
    <property type="evidence" value="ECO:0007669"/>
    <property type="project" value="InterPro"/>
</dbReference>
<dbReference type="PANTHER" id="PTHR30461:SF23">
    <property type="entry name" value="DNA RECOMBINASE-RELATED"/>
    <property type="match status" value="1"/>
</dbReference>
<comment type="caution">
    <text evidence="2">The sequence shown here is derived from an EMBL/GenBank/DDBJ whole genome shotgun (WGS) entry which is preliminary data.</text>
</comment>
<accession>A0A4Y7RMP4</accession>
<keyword evidence="3" id="KW-1185">Reference proteome</keyword>
<dbReference type="AlphaFoldDB" id="A0A4Y7RMP4"/>
<sequence length="291" mass="33065">MAVRKMRYIPFGYRLVDGEITVHEREAGAVKIIFTEYLHNGRSYKDIAAMLTDQGVAYRENVLNWNKSMIKRILENPKYLGDPEYPRLIPESQFKQVAAVKNAKYTRKDVRIIPSIEAVKNKALCFQCGSGLARRNKTGDGEKWFCKNKDCGVKVRVTGELLTEAVTIIMNEVIADPSIIENGVIPPTHTHSLEVTRLTNEINRQLEKTELNDGYVKTLIMACAAEKYSVCDEGGTHYLTERLKAEFKGHGSLTEFDTELFNRTVKDILIDKDGTIHARFINHKTISRRLG</sequence>
<dbReference type="Gene3D" id="3.90.1750.20">
    <property type="entry name" value="Putative Large Serine Recombinase, Chain B, Domain 2"/>
    <property type="match status" value="1"/>
</dbReference>
<name>A0A4Y7RMP4_9FIRM</name>
<proteinExistence type="predicted"/>
<organism evidence="2 3">
    <name type="scientific">Pelotomaculum propionicicum</name>
    <dbReference type="NCBI Taxonomy" id="258475"/>
    <lineage>
        <taxon>Bacteria</taxon>
        <taxon>Bacillati</taxon>
        <taxon>Bacillota</taxon>
        <taxon>Clostridia</taxon>
        <taxon>Eubacteriales</taxon>
        <taxon>Desulfotomaculaceae</taxon>
        <taxon>Pelotomaculum</taxon>
    </lineage>
</organism>